<dbReference type="Gene3D" id="1.10.10.10">
    <property type="entry name" value="Winged helix-like DNA-binding domain superfamily/Winged helix DNA-binding domain"/>
    <property type="match status" value="1"/>
</dbReference>
<dbReference type="SUPFAM" id="SSF52540">
    <property type="entry name" value="P-loop containing nucleoside triphosphate hydrolases"/>
    <property type="match status" value="1"/>
</dbReference>
<dbReference type="InterPro" id="IPR041617">
    <property type="entry name" value="TPR_MalT"/>
</dbReference>
<dbReference type="Pfam" id="PF25873">
    <property type="entry name" value="WHD_MalT"/>
    <property type="match status" value="1"/>
</dbReference>
<dbReference type="Proteomes" id="UP000290365">
    <property type="component" value="Chromosome"/>
</dbReference>
<feature type="repeat" description="TPR" evidence="4">
    <location>
        <begin position="517"/>
        <end position="550"/>
    </location>
</feature>
<evidence type="ECO:0000313" key="6">
    <source>
        <dbReference type="EMBL" id="QBD77090.1"/>
    </source>
</evidence>
<organism evidence="6 7">
    <name type="scientific">Ktedonosporobacter rubrisoli</name>
    <dbReference type="NCBI Taxonomy" id="2509675"/>
    <lineage>
        <taxon>Bacteria</taxon>
        <taxon>Bacillati</taxon>
        <taxon>Chloroflexota</taxon>
        <taxon>Ktedonobacteria</taxon>
        <taxon>Ktedonobacterales</taxon>
        <taxon>Ktedonosporobacteraceae</taxon>
        <taxon>Ktedonosporobacter</taxon>
    </lineage>
</organism>
<dbReference type="KEGG" id="kbs:EPA93_14185"/>
<keyword evidence="1" id="KW-0805">Transcription regulation</keyword>
<evidence type="ECO:0000313" key="7">
    <source>
        <dbReference type="Proteomes" id="UP000290365"/>
    </source>
</evidence>
<dbReference type="SUPFAM" id="SSF46894">
    <property type="entry name" value="C-terminal effector domain of the bipartite response regulators"/>
    <property type="match status" value="1"/>
</dbReference>
<evidence type="ECO:0000256" key="4">
    <source>
        <dbReference type="PROSITE-ProRule" id="PRU00339"/>
    </source>
</evidence>
<dbReference type="PROSITE" id="PS50005">
    <property type="entry name" value="TPR"/>
    <property type="match status" value="1"/>
</dbReference>
<sequence>MHRQEPQDRHILQNDRDKIRQLLPLLVAKLAAPAITHAESMPRLRLFARLDESFRYTLTLICAPAGSGKTILLRDWGKRVAMQARTTAWFSLDELDNDPHRFASYLAAALNILYPGLSERVELVLDAKKFSLQAAGMALLNALPAEDEAHHFLILDNYQLLENPALQRFIQLWLEYLPAHLHLIILSRREPPLMLARLRAHGQLLEVRSRELSLTAEEAKRLLCQHMGLALSDEVLAALEELTEGWMAGMCLAARIMQEQPGVECDIESFVSGDQRYFFDYFDEEIYTRLPDYLQHFLLTASILDRLSAPLCAALSGREDSSACLATLEHENAFIFPLDQRRNGYRYQRLFAEFLRHLLQQTGQAAELHRRASFWYEQQGHFSQAIEHALAASDFQRAALLMEQVMEIKLKEGEIVTLLDWLEKLALDVVYARPRLCFSYAVALLMNGRLEEVELWLQATERCIGELDDEVERKHLRGKLAALRSILSFAALDAHQAREQAQQARIHLPYEATAWRSLAAYGQGRAYVLAGDISAALKAYEEAASLADRANNFLFCFTALDDLARFHARHGELHRAYVIYRRSRQSVKEKPRQTPAQGIIALGLGDLFREWNRLPEAMYHLQRGVELCKRGGIMELATMGLLSLARLRFAQGDEIATFQALQEALALARSYEIPHLIRFAEAYHARMQLVYGDWEASSRWEEQYAQQEDIGYPYLQVMEQLTMLRICFAREEDGRALDLLRQIQLNCNAKTFLPLFIESLVLQAGLLQRQNKQKSALDIFIQALVLAQPERFVRLFADEGEIVKGFLQQIAAASRRRRQNPHISAQIQEYALHLLKACSQRTRIGNTQVVKSEQALLEPLSARELEVLHLLAAGASSTEIAASLFLAVGTVKTHLHNIYGKLNVNNRLEAVAAARSARLVS</sequence>
<dbReference type="EMBL" id="CP035758">
    <property type="protein sequence ID" value="QBD77090.1"/>
    <property type="molecule type" value="Genomic_DNA"/>
</dbReference>
<dbReference type="Gene3D" id="1.25.40.10">
    <property type="entry name" value="Tetratricopeptide repeat domain"/>
    <property type="match status" value="1"/>
</dbReference>
<dbReference type="InterPro" id="IPR000792">
    <property type="entry name" value="Tscrpt_reg_LuxR_C"/>
</dbReference>
<dbReference type="CDD" id="cd06170">
    <property type="entry name" value="LuxR_C_like"/>
    <property type="match status" value="1"/>
</dbReference>
<dbReference type="RefSeq" id="WP_129888153.1">
    <property type="nucleotide sequence ID" value="NZ_CP035758.1"/>
</dbReference>
<evidence type="ECO:0000256" key="2">
    <source>
        <dbReference type="ARBA" id="ARBA00023125"/>
    </source>
</evidence>
<dbReference type="SMART" id="SM00421">
    <property type="entry name" value="HTH_LUXR"/>
    <property type="match status" value="1"/>
</dbReference>
<evidence type="ECO:0000256" key="3">
    <source>
        <dbReference type="ARBA" id="ARBA00023163"/>
    </source>
</evidence>
<dbReference type="InterPro" id="IPR016032">
    <property type="entry name" value="Sig_transdc_resp-reg_C-effctor"/>
</dbReference>
<dbReference type="InterPro" id="IPR036388">
    <property type="entry name" value="WH-like_DNA-bd_sf"/>
</dbReference>
<feature type="domain" description="HTH luxR-type" evidence="5">
    <location>
        <begin position="853"/>
        <end position="918"/>
    </location>
</feature>
<dbReference type="InterPro" id="IPR027417">
    <property type="entry name" value="P-loop_NTPase"/>
</dbReference>
<dbReference type="PANTHER" id="PTHR44688:SF25">
    <property type="entry name" value="HTH LUXR-TYPE DOMAIN-CONTAINING PROTEIN"/>
    <property type="match status" value="1"/>
</dbReference>
<reference evidence="6 7" key="1">
    <citation type="submission" date="2019-01" db="EMBL/GenBank/DDBJ databases">
        <title>Ktedonosporobacter rubrisoli SCAWS-G2.</title>
        <authorList>
            <person name="Huang Y."/>
            <person name="Yan B."/>
        </authorList>
    </citation>
    <scope>NUCLEOTIDE SEQUENCE [LARGE SCALE GENOMIC DNA]</scope>
    <source>
        <strain evidence="6 7">SCAWS-G2</strain>
    </source>
</reference>
<protein>
    <recommendedName>
        <fullName evidence="5">HTH luxR-type domain-containing protein</fullName>
    </recommendedName>
</protein>
<dbReference type="GO" id="GO:0003677">
    <property type="term" value="F:DNA binding"/>
    <property type="evidence" value="ECO:0007669"/>
    <property type="project" value="UniProtKB-KW"/>
</dbReference>
<keyword evidence="4" id="KW-0802">TPR repeat</keyword>
<dbReference type="SUPFAM" id="SSF48452">
    <property type="entry name" value="TPR-like"/>
    <property type="match status" value="1"/>
</dbReference>
<name>A0A4P6JPM2_KTERU</name>
<evidence type="ECO:0000256" key="1">
    <source>
        <dbReference type="ARBA" id="ARBA00023015"/>
    </source>
</evidence>
<dbReference type="InterPro" id="IPR059106">
    <property type="entry name" value="WHD_MalT"/>
</dbReference>
<proteinExistence type="predicted"/>
<dbReference type="GO" id="GO:0006355">
    <property type="term" value="P:regulation of DNA-templated transcription"/>
    <property type="evidence" value="ECO:0007669"/>
    <property type="project" value="InterPro"/>
</dbReference>
<dbReference type="InterPro" id="IPR019734">
    <property type="entry name" value="TPR_rpt"/>
</dbReference>
<dbReference type="PANTHER" id="PTHR44688">
    <property type="entry name" value="DNA-BINDING TRANSCRIPTIONAL ACTIVATOR DEVR_DOSR"/>
    <property type="match status" value="1"/>
</dbReference>
<dbReference type="PROSITE" id="PS00622">
    <property type="entry name" value="HTH_LUXR_1"/>
    <property type="match status" value="1"/>
</dbReference>
<dbReference type="PRINTS" id="PR00038">
    <property type="entry name" value="HTHLUXR"/>
</dbReference>
<dbReference type="InterPro" id="IPR011990">
    <property type="entry name" value="TPR-like_helical_dom_sf"/>
</dbReference>
<evidence type="ECO:0000259" key="5">
    <source>
        <dbReference type="PROSITE" id="PS50043"/>
    </source>
</evidence>
<dbReference type="Gene3D" id="3.40.50.300">
    <property type="entry name" value="P-loop containing nucleotide triphosphate hydrolases"/>
    <property type="match status" value="1"/>
</dbReference>
<dbReference type="OrthoDB" id="9807565at2"/>
<accession>A0A4P6JPM2</accession>
<keyword evidence="2" id="KW-0238">DNA-binding</keyword>
<keyword evidence="7" id="KW-1185">Reference proteome</keyword>
<gene>
    <name evidence="6" type="ORF">EPA93_14185</name>
</gene>
<dbReference type="Pfam" id="PF17874">
    <property type="entry name" value="TPR_MalT"/>
    <property type="match status" value="1"/>
</dbReference>
<keyword evidence="3" id="KW-0804">Transcription</keyword>
<dbReference type="Pfam" id="PF00196">
    <property type="entry name" value="GerE"/>
    <property type="match status" value="1"/>
</dbReference>
<dbReference type="PROSITE" id="PS50043">
    <property type="entry name" value="HTH_LUXR_2"/>
    <property type="match status" value="1"/>
</dbReference>
<dbReference type="AlphaFoldDB" id="A0A4P6JPM2"/>